<comment type="caution">
    <text evidence="1">The sequence shown here is derived from an EMBL/GenBank/DDBJ whole genome shotgun (WGS) entry which is preliminary data.</text>
</comment>
<evidence type="ECO:0008006" key="3">
    <source>
        <dbReference type="Google" id="ProtNLM"/>
    </source>
</evidence>
<organism evidence="1 2">
    <name type="scientific">Levilactobacillus spicheri DSM 15429</name>
    <dbReference type="NCBI Taxonomy" id="1423805"/>
    <lineage>
        <taxon>Bacteria</taxon>
        <taxon>Bacillati</taxon>
        <taxon>Bacillota</taxon>
        <taxon>Bacilli</taxon>
        <taxon>Lactobacillales</taxon>
        <taxon>Lactobacillaceae</taxon>
        <taxon>Levilactobacillus</taxon>
    </lineage>
</organism>
<proteinExistence type="predicted"/>
<gene>
    <name evidence="1" type="ORF">FD37_GL002485</name>
</gene>
<dbReference type="EMBL" id="AZFC01000005">
    <property type="protein sequence ID" value="KRL49765.1"/>
    <property type="molecule type" value="Genomic_DNA"/>
</dbReference>
<evidence type="ECO:0000313" key="2">
    <source>
        <dbReference type="Proteomes" id="UP000051835"/>
    </source>
</evidence>
<dbReference type="Gene3D" id="3.40.50.300">
    <property type="entry name" value="P-loop containing nucleotide triphosphate hydrolases"/>
    <property type="match status" value="1"/>
</dbReference>
<name>A0A0R1R6Q5_9LACO</name>
<protein>
    <recommendedName>
        <fullName evidence="3">UDP-N-acetylglucosamine kinase</fullName>
    </recommendedName>
</protein>
<reference evidence="1 2" key="1">
    <citation type="journal article" date="2015" name="Genome Announc.">
        <title>Expanding the biotechnology potential of lactobacilli through comparative genomics of 213 strains and associated genera.</title>
        <authorList>
            <person name="Sun Z."/>
            <person name="Harris H.M."/>
            <person name="McCann A."/>
            <person name="Guo C."/>
            <person name="Argimon S."/>
            <person name="Zhang W."/>
            <person name="Yang X."/>
            <person name="Jeffery I.B."/>
            <person name="Cooney J.C."/>
            <person name="Kagawa T.F."/>
            <person name="Liu W."/>
            <person name="Song Y."/>
            <person name="Salvetti E."/>
            <person name="Wrobel A."/>
            <person name="Rasinkangas P."/>
            <person name="Parkhill J."/>
            <person name="Rea M.C."/>
            <person name="O'Sullivan O."/>
            <person name="Ritari J."/>
            <person name="Douillard F.P."/>
            <person name="Paul Ross R."/>
            <person name="Yang R."/>
            <person name="Briner A.E."/>
            <person name="Felis G.E."/>
            <person name="de Vos W.M."/>
            <person name="Barrangou R."/>
            <person name="Klaenhammer T.R."/>
            <person name="Caufield P.W."/>
            <person name="Cui Y."/>
            <person name="Zhang H."/>
            <person name="O'Toole P.W."/>
        </authorList>
    </citation>
    <scope>NUCLEOTIDE SEQUENCE [LARGE SCALE GENOMIC DNA]</scope>
    <source>
        <strain evidence="1 2">DSM 15429</strain>
    </source>
</reference>
<dbReference type="InterPro" id="IPR027417">
    <property type="entry name" value="P-loop_NTPase"/>
</dbReference>
<dbReference type="Pfam" id="PF13671">
    <property type="entry name" value="AAA_33"/>
    <property type="match status" value="1"/>
</dbReference>
<accession>A0A0R1R6Q5</accession>
<evidence type="ECO:0000313" key="1">
    <source>
        <dbReference type="EMBL" id="KRL49765.1"/>
    </source>
</evidence>
<dbReference type="NCBIfam" id="NF005255">
    <property type="entry name" value="PRK06762.2-2"/>
    <property type="match status" value="1"/>
</dbReference>
<dbReference type="PATRIC" id="fig|1423805.4.peg.2558"/>
<sequence length="168" mass="19222">MFTMSTPLIIIRGNSASGKTTLAHALQQQLGPNAFLISQDVVRRERLQVRDTANNPAIDLMAQLALDQRDHATAVILEGILASSRYRAMLLQLRRQFDQTHCYYFDLPRSTTLVRHLTRPQRFQFGPTALNRWWLDHDQLGWLHEHSFTVADTLASELAQIQSDLTVK</sequence>
<dbReference type="SUPFAM" id="SSF52540">
    <property type="entry name" value="P-loop containing nucleoside triphosphate hydrolases"/>
    <property type="match status" value="1"/>
</dbReference>
<dbReference type="Proteomes" id="UP000051835">
    <property type="component" value="Unassembled WGS sequence"/>
</dbReference>
<dbReference type="AlphaFoldDB" id="A0A0R1R6Q5"/>